<dbReference type="Gene3D" id="3.90.1150.10">
    <property type="entry name" value="Aspartate Aminotransferase, domain 1"/>
    <property type="match status" value="1"/>
</dbReference>
<dbReference type="Proteomes" id="UP000184212">
    <property type="component" value="Unassembled WGS sequence"/>
</dbReference>
<reference evidence="5 6" key="1">
    <citation type="submission" date="2016-11" db="EMBL/GenBank/DDBJ databases">
        <authorList>
            <person name="Jaros S."/>
            <person name="Januszkiewicz K."/>
            <person name="Wedrychowicz H."/>
        </authorList>
    </citation>
    <scope>NUCLEOTIDE SEQUENCE [LARGE SCALE GENOMIC DNA]</scope>
    <source>
        <strain evidence="5 6">DSM 24574</strain>
    </source>
</reference>
<dbReference type="Pfam" id="PF00202">
    <property type="entry name" value="Aminotran_3"/>
    <property type="match status" value="1"/>
</dbReference>
<sequence>MHAVAPLLAADRAGSINKNIIRCAGGKDQENPGYLFSLYKTYSVAMSGSPLRTEGDINLSASRTAWYAVIEHPETRQYLDEDARYFLHQSLSTPCLDVLASCHDIYLTDIRGKEYMDFHGNNVHQLGYGNAFVLDRVKAQMDQLAFSPRRYTNIPAITLAKKLGDLFPGDLKRVLFAPGGSSAISMALKLARLVTGKHKIISVWDSFHGASLDAIAAGGERDFRKGMGPLAPGVERIPPPTTYRGPFSSTNDSDIAYADYLEYVIEKEGDIGAFLIETMRNTDVQIPSKAYWKKVREICTRHHVLLILDEIPIAFGRTGKMFAFEHYDIEPDIVCLGKGLGAGVIPMAGIVARESHNIAAEVSLGHFTFEKSPLGSVAALAMLEYIEENNLLEKVRDDGRFMREQLDRLQQKFPLIGDVRGIGLLWGVELVKDRKTKEKAVQEAETVMYECLQQGLSFKVSQGNVLQLSPPLIITRAQLSAALTILENALDVASRGISF</sequence>
<dbReference type="GO" id="GO:0030170">
    <property type="term" value="F:pyridoxal phosphate binding"/>
    <property type="evidence" value="ECO:0007669"/>
    <property type="project" value="InterPro"/>
</dbReference>
<organism evidence="5 6">
    <name type="scientific">Chryseolinea serpens</name>
    <dbReference type="NCBI Taxonomy" id="947013"/>
    <lineage>
        <taxon>Bacteria</taxon>
        <taxon>Pseudomonadati</taxon>
        <taxon>Bacteroidota</taxon>
        <taxon>Cytophagia</taxon>
        <taxon>Cytophagales</taxon>
        <taxon>Fulvivirgaceae</taxon>
        <taxon>Chryseolinea</taxon>
    </lineage>
</organism>
<dbReference type="InterPro" id="IPR015421">
    <property type="entry name" value="PyrdxlP-dep_Trfase_major"/>
</dbReference>
<dbReference type="InterPro" id="IPR005814">
    <property type="entry name" value="Aminotrans_3"/>
</dbReference>
<dbReference type="CDD" id="cd00610">
    <property type="entry name" value="OAT_like"/>
    <property type="match status" value="1"/>
</dbReference>
<dbReference type="Gene3D" id="3.40.640.10">
    <property type="entry name" value="Type I PLP-dependent aspartate aminotransferase-like (Major domain)"/>
    <property type="match status" value="1"/>
</dbReference>
<dbReference type="PROSITE" id="PS00600">
    <property type="entry name" value="AA_TRANSFER_CLASS_3"/>
    <property type="match status" value="1"/>
</dbReference>
<comment type="similarity">
    <text evidence="2 4">Belongs to the class-III pyridoxal-phosphate-dependent aminotransferase family.</text>
</comment>
<keyword evidence="5" id="KW-0808">Transferase</keyword>
<dbReference type="InterPro" id="IPR015422">
    <property type="entry name" value="PyrdxlP-dep_Trfase_small"/>
</dbReference>
<dbReference type="SUPFAM" id="SSF53383">
    <property type="entry name" value="PLP-dependent transferases"/>
    <property type="match status" value="1"/>
</dbReference>
<proteinExistence type="inferred from homology"/>
<comment type="cofactor">
    <cofactor evidence="1">
        <name>pyridoxal 5'-phosphate</name>
        <dbReference type="ChEBI" id="CHEBI:597326"/>
    </cofactor>
</comment>
<evidence type="ECO:0000256" key="4">
    <source>
        <dbReference type="RuleBase" id="RU003560"/>
    </source>
</evidence>
<dbReference type="InterPro" id="IPR049704">
    <property type="entry name" value="Aminotrans_3_PPA_site"/>
</dbReference>
<evidence type="ECO:0000313" key="6">
    <source>
        <dbReference type="Proteomes" id="UP000184212"/>
    </source>
</evidence>
<dbReference type="GO" id="GO:0008483">
    <property type="term" value="F:transaminase activity"/>
    <property type="evidence" value="ECO:0007669"/>
    <property type="project" value="UniProtKB-KW"/>
</dbReference>
<accession>A0A1M5US21</accession>
<gene>
    <name evidence="5" type="ORF">SAMN04488109_4875</name>
</gene>
<dbReference type="STRING" id="947013.SAMN04488109_4875"/>
<evidence type="ECO:0000313" key="5">
    <source>
        <dbReference type="EMBL" id="SHH65789.1"/>
    </source>
</evidence>
<name>A0A1M5US21_9BACT</name>
<dbReference type="NCBIfam" id="NF004755">
    <property type="entry name" value="PRK06082.1"/>
    <property type="match status" value="1"/>
</dbReference>
<dbReference type="EMBL" id="FQWQ01000003">
    <property type="protein sequence ID" value="SHH65789.1"/>
    <property type="molecule type" value="Genomic_DNA"/>
</dbReference>
<dbReference type="PANTHER" id="PTHR43094:SF1">
    <property type="entry name" value="AMINOTRANSFERASE CLASS-III"/>
    <property type="match status" value="1"/>
</dbReference>
<evidence type="ECO:0000256" key="2">
    <source>
        <dbReference type="ARBA" id="ARBA00008954"/>
    </source>
</evidence>
<evidence type="ECO:0000256" key="1">
    <source>
        <dbReference type="ARBA" id="ARBA00001933"/>
    </source>
</evidence>
<evidence type="ECO:0000256" key="3">
    <source>
        <dbReference type="ARBA" id="ARBA00022898"/>
    </source>
</evidence>
<keyword evidence="6" id="KW-1185">Reference proteome</keyword>
<keyword evidence="3 4" id="KW-0663">Pyridoxal phosphate</keyword>
<protein>
    <submittedName>
        <fullName evidence="5">4-aminobutyrate aminotransferase apoenzyme</fullName>
    </submittedName>
</protein>
<dbReference type="InterPro" id="IPR015424">
    <property type="entry name" value="PyrdxlP-dep_Trfase"/>
</dbReference>
<keyword evidence="5" id="KW-0032">Aminotransferase</keyword>
<dbReference type="PANTHER" id="PTHR43094">
    <property type="entry name" value="AMINOTRANSFERASE"/>
    <property type="match status" value="1"/>
</dbReference>
<dbReference type="AlphaFoldDB" id="A0A1M5US21"/>